<evidence type="ECO:0000256" key="8">
    <source>
        <dbReference type="PIRSR" id="PIRSR000102-2"/>
    </source>
</evidence>
<feature type="binding site" evidence="8">
    <location>
        <position position="71"/>
    </location>
    <ligand>
        <name>substrate</name>
    </ligand>
</feature>
<dbReference type="InterPro" id="IPR036291">
    <property type="entry name" value="NAD(P)-bd_dom_sf"/>
</dbReference>
<dbReference type="GO" id="GO:0005739">
    <property type="term" value="C:mitochondrion"/>
    <property type="evidence" value="ECO:0007669"/>
    <property type="project" value="TreeGrafter"/>
</dbReference>
<keyword evidence="3 11" id="KW-0816">Tricarboxylic acid cycle</keyword>
<comment type="catalytic activity">
    <reaction evidence="6 11">
        <text>(S)-malate + NAD(+) = oxaloacetate + NADH + H(+)</text>
        <dbReference type="Rhea" id="RHEA:21432"/>
        <dbReference type="ChEBI" id="CHEBI:15378"/>
        <dbReference type="ChEBI" id="CHEBI:15589"/>
        <dbReference type="ChEBI" id="CHEBI:16452"/>
        <dbReference type="ChEBI" id="CHEBI:57540"/>
        <dbReference type="ChEBI" id="CHEBI:57945"/>
        <dbReference type="EC" id="1.1.1.37"/>
    </reaction>
</comment>
<keyword evidence="4 10" id="KW-0560">Oxidoreductase</keyword>
<evidence type="ECO:0000256" key="9">
    <source>
        <dbReference type="PIRSR" id="PIRSR000102-3"/>
    </source>
</evidence>
<proteinExistence type="inferred from homology"/>
<keyword evidence="14" id="KW-1185">Reference proteome</keyword>
<keyword evidence="5 9" id="KW-0520">NAD</keyword>
<dbReference type="Pfam" id="PF02866">
    <property type="entry name" value="Ldh_1_C"/>
    <property type="match status" value="1"/>
</dbReference>
<evidence type="ECO:0000256" key="11">
    <source>
        <dbReference type="RuleBase" id="RU003405"/>
    </source>
</evidence>
<reference evidence="15" key="1">
    <citation type="submission" date="2022-11" db="UniProtKB">
        <authorList>
            <consortium name="WormBaseParasite"/>
        </authorList>
    </citation>
    <scope>IDENTIFICATION</scope>
</reference>
<dbReference type="InterPro" id="IPR015955">
    <property type="entry name" value="Lactate_DH/Glyco_Ohase_4_C"/>
</dbReference>
<dbReference type="AlphaFoldDB" id="A0A915DGD9"/>
<evidence type="ECO:0000259" key="12">
    <source>
        <dbReference type="Pfam" id="PF00056"/>
    </source>
</evidence>
<dbReference type="InterPro" id="IPR001252">
    <property type="entry name" value="Malate_DH_AS"/>
</dbReference>
<dbReference type="FunFam" id="3.90.110.10:FF:000001">
    <property type="entry name" value="Malate dehydrogenase"/>
    <property type="match status" value="1"/>
</dbReference>
<comment type="subunit">
    <text evidence="2">Homodimer.</text>
</comment>
<sequence>MALFSAKSMNLCRVAQMSLRNSSNAPKVALIGAAGGIGQPLALLLKGNKLIANLALYDIVGTAGVAADLSRKPGMTRDDLFNTNAGVVRDLAEQAAKICPKAFLAIITNPVNSTVPIAAEVYKNNDVFDPKRIFGVTTLDIVRSHTFIAELKKLDVNHTEVPVIGGHSGVTIIPLLSQVKPSVNFSEQEIKALTERIQDAGTEVVKAKAGAGSATLSMAHAGARFVDALVKALKGEKSVDYFASPVELGPNGAEKVHGYGTLSKYEEQLVQTAIPELQKNIEKGVKFIKG</sequence>
<dbReference type="WBParaSite" id="jg19170">
    <property type="protein sequence ID" value="jg19170"/>
    <property type="gene ID" value="jg19170"/>
</dbReference>
<dbReference type="InterPro" id="IPR001557">
    <property type="entry name" value="L-lactate/malate_DH"/>
</dbReference>
<feature type="binding site" evidence="8">
    <location>
        <position position="109"/>
    </location>
    <ligand>
        <name>substrate</name>
    </ligand>
</feature>
<dbReference type="NCBIfam" id="TIGR01772">
    <property type="entry name" value="MDH_euk_gproteo"/>
    <property type="match status" value="1"/>
</dbReference>
<dbReference type="CDD" id="cd01337">
    <property type="entry name" value="MDH_glyoxysomal_mitochondrial"/>
    <property type="match status" value="1"/>
</dbReference>
<feature type="binding site" evidence="9">
    <location>
        <begin position="32"/>
        <end position="38"/>
    </location>
    <ligand>
        <name>NAD(+)</name>
        <dbReference type="ChEBI" id="CHEBI:57540"/>
    </ligand>
</feature>
<dbReference type="PIRSF" id="PIRSF000102">
    <property type="entry name" value="Lac_mal_DH"/>
    <property type="match status" value="1"/>
</dbReference>
<feature type="domain" description="Lactate/malate dehydrogenase N-terminal" evidence="12">
    <location>
        <begin position="70"/>
        <end position="135"/>
    </location>
</feature>
<dbReference type="GO" id="GO:0006099">
    <property type="term" value="P:tricarboxylic acid cycle"/>
    <property type="evidence" value="ECO:0007669"/>
    <property type="project" value="UniProtKB-KW"/>
</dbReference>
<evidence type="ECO:0000256" key="2">
    <source>
        <dbReference type="ARBA" id="ARBA00011738"/>
    </source>
</evidence>
<organism evidence="14 15">
    <name type="scientific">Ditylenchus dipsaci</name>
    <dbReference type="NCBI Taxonomy" id="166011"/>
    <lineage>
        <taxon>Eukaryota</taxon>
        <taxon>Metazoa</taxon>
        <taxon>Ecdysozoa</taxon>
        <taxon>Nematoda</taxon>
        <taxon>Chromadorea</taxon>
        <taxon>Rhabditida</taxon>
        <taxon>Tylenchina</taxon>
        <taxon>Tylenchomorpha</taxon>
        <taxon>Sphaerularioidea</taxon>
        <taxon>Anguinidae</taxon>
        <taxon>Anguininae</taxon>
        <taxon>Ditylenchus</taxon>
    </lineage>
</organism>
<dbReference type="SUPFAM" id="SSF51735">
    <property type="entry name" value="NAD(P)-binding Rossmann-fold domains"/>
    <property type="match status" value="1"/>
</dbReference>
<dbReference type="EC" id="1.1.1.37" evidence="11"/>
<evidence type="ECO:0000256" key="1">
    <source>
        <dbReference type="ARBA" id="ARBA00008824"/>
    </source>
</evidence>
<evidence type="ECO:0000259" key="13">
    <source>
        <dbReference type="Pfam" id="PF02866"/>
    </source>
</evidence>
<evidence type="ECO:0000256" key="5">
    <source>
        <dbReference type="ARBA" id="ARBA00023027"/>
    </source>
</evidence>
<dbReference type="Gene3D" id="3.90.110.10">
    <property type="entry name" value="Lactate dehydrogenase/glycoside hydrolase, family 4, C-terminal"/>
    <property type="match status" value="1"/>
</dbReference>
<evidence type="ECO:0000313" key="14">
    <source>
        <dbReference type="Proteomes" id="UP000887574"/>
    </source>
</evidence>
<evidence type="ECO:0000256" key="4">
    <source>
        <dbReference type="ARBA" id="ARBA00023002"/>
    </source>
</evidence>
<feature type="active site" description="Proton acceptor" evidence="7">
    <location>
        <position position="167"/>
    </location>
</feature>
<dbReference type="Proteomes" id="UP000887574">
    <property type="component" value="Unplaced"/>
</dbReference>
<feature type="binding site" evidence="8">
    <location>
        <position position="77"/>
    </location>
    <ligand>
        <name>substrate</name>
    </ligand>
</feature>
<evidence type="ECO:0000256" key="6">
    <source>
        <dbReference type="ARBA" id="ARBA00048313"/>
    </source>
</evidence>
<evidence type="ECO:0000313" key="15">
    <source>
        <dbReference type="WBParaSite" id="jg19170"/>
    </source>
</evidence>
<name>A0A915DGD9_9BILA</name>
<accession>A0A915DGD9</accession>
<feature type="domain" description="Lactate/malate dehydrogenase C-terminal" evidence="13">
    <location>
        <begin position="137"/>
        <end position="287"/>
    </location>
</feature>
<dbReference type="PANTHER" id="PTHR11540">
    <property type="entry name" value="MALATE AND LACTATE DEHYDROGENASE"/>
    <property type="match status" value="1"/>
</dbReference>
<dbReference type="PROSITE" id="PS00068">
    <property type="entry name" value="MDH"/>
    <property type="match status" value="1"/>
</dbReference>
<feature type="binding site" evidence="9">
    <location>
        <position position="58"/>
    </location>
    <ligand>
        <name>NAD(+)</name>
        <dbReference type="ChEBI" id="CHEBI:57540"/>
    </ligand>
</feature>
<dbReference type="PANTHER" id="PTHR11540:SF16">
    <property type="entry name" value="MALATE DEHYDROGENASE, MITOCHONDRIAL"/>
    <property type="match status" value="1"/>
</dbReference>
<dbReference type="GO" id="GO:0006108">
    <property type="term" value="P:malate metabolic process"/>
    <property type="evidence" value="ECO:0007669"/>
    <property type="project" value="InterPro"/>
</dbReference>
<feature type="binding site" evidence="9">
    <location>
        <position position="218"/>
    </location>
    <ligand>
        <name>NAD(+)</name>
        <dbReference type="ChEBI" id="CHEBI:57540"/>
    </ligand>
</feature>
<dbReference type="Pfam" id="PF00056">
    <property type="entry name" value="Ldh_1_N"/>
    <property type="match status" value="1"/>
</dbReference>
<feature type="binding site" evidence="9">
    <location>
        <begin position="107"/>
        <end position="109"/>
    </location>
    <ligand>
        <name>NAD(+)</name>
        <dbReference type="ChEBI" id="CHEBI:57540"/>
    </ligand>
</feature>
<evidence type="ECO:0000256" key="10">
    <source>
        <dbReference type="RuleBase" id="RU003369"/>
    </source>
</evidence>
<dbReference type="InterPro" id="IPR001236">
    <property type="entry name" value="Lactate/malate_DH_N"/>
</dbReference>
<feature type="binding site" evidence="8">
    <location>
        <position position="143"/>
    </location>
    <ligand>
        <name>substrate</name>
    </ligand>
</feature>
<dbReference type="InterPro" id="IPR022383">
    <property type="entry name" value="Lactate/malate_DH_C"/>
</dbReference>
<comment type="similarity">
    <text evidence="1">Belongs to the LDH/MDH superfamily. MDH type 1 family.</text>
</comment>
<protein>
    <recommendedName>
        <fullName evidence="11">Malate dehydrogenase</fullName>
        <ecNumber evidence="11">1.1.1.37</ecNumber>
    </recommendedName>
</protein>
<feature type="binding site" evidence="9">
    <location>
        <position position="84"/>
    </location>
    <ligand>
        <name>NAD(+)</name>
        <dbReference type="ChEBI" id="CHEBI:57540"/>
    </ligand>
</feature>
<evidence type="ECO:0000256" key="3">
    <source>
        <dbReference type="ARBA" id="ARBA00022532"/>
    </source>
</evidence>
<dbReference type="SUPFAM" id="SSF56327">
    <property type="entry name" value="LDH C-terminal domain-like"/>
    <property type="match status" value="1"/>
</dbReference>
<dbReference type="GO" id="GO:0030060">
    <property type="term" value="F:L-malate dehydrogenase (NAD+) activity"/>
    <property type="evidence" value="ECO:0007669"/>
    <property type="project" value="UniProtKB-EC"/>
</dbReference>
<evidence type="ECO:0000256" key="7">
    <source>
        <dbReference type="PIRSR" id="PIRSR000102-1"/>
    </source>
</evidence>
<dbReference type="InterPro" id="IPR010097">
    <property type="entry name" value="Malate_DH_type1"/>
</dbReference>
<dbReference type="Gene3D" id="3.40.50.720">
    <property type="entry name" value="NAD(P)-binding Rossmann-like Domain"/>
    <property type="match status" value="2"/>
</dbReference>